<dbReference type="HOGENOM" id="CLU_2884946_0_0_6"/>
<dbReference type="AlphaFoldDB" id="A0A068R410"/>
<keyword evidence="2" id="KW-1185">Reference proteome</keyword>
<dbReference type="KEGG" id="xpo:XPG1_2069"/>
<protein>
    <submittedName>
        <fullName evidence="1">Uncharacterized protein</fullName>
    </submittedName>
</protein>
<evidence type="ECO:0000313" key="2">
    <source>
        <dbReference type="Proteomes" id="UP000032735"/>
    </source>
</evidence>
<reference evidence="1 2" key="1">
    <citation type="submission" date="2013-07" db="EMBL/GenBank/DDBJ databases">
        <authorList>
            <person name="Genoscope - CEA"/>
        </authorList>
    </citation>
    <scope>NUCLEOTIDE SEQUENCE [LARGE SCALE GENOMIC DNA]</scope>
    <source>
        <strain evidence="1 2">G6</strain>
    </source>
</reference>
<accession>A0A068R410</accession>
<dbReference type="EMBL" id="FO704551">
    <property type="protein sequence ID" value="CDG21724.1"/>
    <property type="molecule type" value="Genomic_DNA"/>
</dbReference>
<sequence>MINGGNGFPHARELLKKRLRKKANNPINFNVGMLLPYSGQQSMISKNSQHLLDVNSLARLIIR</sequence>
<organism evidence="1 2">
    <name type="scientific">Xenorhabdus poinarii G6</name>
    <dbReference type="NCBI Taxonomy" id="1354304"/>
    <lineage>
        <taxon>Bacteria</taxon>
        <taxon>Pseudomonadati</taxon>
        <taxon>Pseudomonadota</taxon>
        <taxon>Gammaproteobacteria</taxon>
        <taxon>Enterobacterales</taxon>
        <taxon>Morganellaceae</taxon>
        <taxon>Xenorhabdus</taxon>
    </lineage>
</organism>
<dbReference type="Proteomes" id="UP000032735">
    <property type="component" value="Chromosome"/>
</dbReference>
<gene>
    <name evidence="1" type="ORF">XPG1_2069</name>
</gene>
<name>A0A068R410_9GAMM</name>
<evidence type="ECO:0000313" key="1">
    <source>
        <dbReference type="EMBL" id="CDG21724.1"/>
    </source>
</evidence>
<dbReference type="STRING" id="1354304.XPG1_2069"/>
<proteinExistence type="predicted"/>